<dbReference type="AlphaFoldDB" id="A0A2J6QD94"/>
<evidence type="ECO:0000313" key="1">
    <source>
        <dbReference type="EMBL" id="PMD24216.1"/>
    </source>
</evidence>
<protein>
    <submittedName>
        <fullName evidence="1">Uncharacterized protein</fullName>
    </submittedName>
</protein>
<organism evidence="1 2">
    <name type="scientific">Hyaloscypha hepaticicola</name>
    <dbReference type="NCBI Taxonomy" id="2082293"/>
    <lineage>
        <taxon>Eukaryota</taxon>
        <taxon>Fungi</taxon>
        <taxon>Dikarya</taxon>
        <taxon>Ascomycota</taxon>
        <taxon>Pezizomycotina</taxon>
        <taxon>Leotiomycetes</taxon>
        <taxon>Helotiales</taxon>
        <taxon>Hyaloscyphaceae</taxon>
        <taxon>Hyaloscypha</taxon>
    </lineage>
</organism>
<accession>A0A2J6QD94</accession>
<reference evidence="1 2" key="1">
    <citation type="submission" date="2016-05" db="EMBL/GenBank/DDBJ databases">
        <title>A degradative enzymes factory behind the ericoid mycorrhizal symbiosis.</title>
        <authorList>
            <consortium name="DOE Joint Genome Institute"/>
            <person name="Martino E."/>
            <person name="Morin E."/>
            <person name="Grelet G."/>
            <person name="Kuo A."/>
            <person name="Kohler A."/>
            <person name="Daghino S."/>
            <person name="Barry K."/>
            <person name="Choi C."/>
            <person name="Cichocki N."/>
            <person name="Clum A."/>
            <person name="Copeland A."/>
            <person name="Hainaut M."/>
            <person name="Haridas S."/>
            <person name="Labutti K."/>
            <person name="Lindquist E."/>
            <person name="Lipzen A."/>
            <person name="Khouja H.-R."/>
            <person name="Murat C."/>
            <person name="Ohm R."/>
            <person name="Olson A."/>
            <person name="Spatafora J."/>
            <person name="Veneault-Fourrey C."/>
            <person name="Henrissat B."/>
            <person name="Grigoriev I."/>
            <person name="Martin F."/>
            <person name="Perotto S."/>
        </authorList>
    </citation>
    <scope>NUCLEOTIDE SEQUENCE [LARGE SCALE GENOMIC DNA]</scope>
    <source>
        <strain evidence="1 2">UAMH 7357</strain>
    </source>
</reference>
<name>A0A2J6QD94_9HELO</name>
<dbReference type="EMBL" id="KZ613473">
    <property type="protein sequence ID" value="PMD24216.1"/>
    <property type="molecule type" value="Genomic_DNA"/>
</dbReference>
<evidence type="ECO:0000313" key="2">
    <source>
        <dbReference type="Proteomes" id="UP000235672"/>
    </source>
</evidence>
<proteinExistence type="predicted"/>
<dbReference type="Proteomes" id="UP000235672">
    <property type="component" value="Unassembled WGS sequence"/>
</dbReference>
<gene>
    <name evidence="1" type="ORF">NA56DRAFT_686977</name>
</gene>
<sequence>MYYNLWNIGKATGHYFSDCPSDQGTFKKAKWQLGSKCSSSYTTLNASIAFQILIITGDLVMVVLGQITSEGDQANTAVSLLSSCPHLKRPEITVSKDTKVYSTADDRKDRTSPRQPDGFIIRKLEEVRGVSGLLELGSLDEIEAKHAPGVVGVSPLELKRLDTFLKAGVAARRAELERAEAEKAAKSLNAEVNEATVPLS</sequence>
<keyword evidence="2" id="KW-1185">Reference proteome</keyword>